<gene>
    <name evidence="1" type="ORF">KM92DES2_20528</name>
</gene>
<dbReference type="EMBL" id="FLUP01000002">
    <property type="protein sequence ID" value="SBW12447.1"/>
    <property type="molecule type" value="Genomic_DNA"/>
</dbReference>
<accession>A0A212KLB3</accession>
<organism evidence="1">
    <name type="scientific">uncultured Desulfovibrio sp</name>
    <dbReference type="NCBI Taxonomy" id="167968"/>
    <lineage>
        <taxon>Bacteria</taxon>
        <taxon>Pseudomonadati</taxon>
        <taxon>Thermodesulfobacteriota</taxon>
        <taxon>Desulfovibrionia</taxon>
        <taxon>Desulfovibrionales</taxon>
        <taxon>Desulfovibrionaceae</taxon>
        <taxon>Desulfovibrio</taxon>
        <taxon>environmental samples</taxon>
    </lineage>
</organism>
<protein>
    <submittedName>
        <fullName evidence="1">Uncharacterized protein</fullName>
    </submittedName>
</protein>
<reference evidence="1" key="1">
    <citation type="submission" date="2016-04" db="EMBL/GenBank/DDBJ databases">
        <authorList>
            <person name="Evans L.H."/>
            <person name="Alamgir A."/>
            <person name="Owens N."/>
            <person name="Weber N.D."/>
            <person name="Virtaneva K."/>
            <person name="Barbian K."/>
            <person name="Babar A."/>
            <person name="Rosenke K."/>
        </authorList>
    </citation>
    <scope>NUCLEOTIDE SEQUENCE</scope>
    <source>
        <strain evidence="1">92-2</strain>
    </source>
</reference>
<sequence length="113" mass="12422">MAHVLSSFSESDSPRAPRVQDFSVLFFRIPIRLIAGFSCCVHIPLCSLKTIGDKPPVGACYRGILAAIRDMLRAASRPAASALNVLKTTWAFWAILCAHVSAWRLCRSMCAKQ</sequence>
<name>A0A212KLB3_9BACT</name>
<proteinExistence type="predicted"/>
<evidence type="ECO:0000313" key="1">
    <source>
        <dbReference type="EMBL" id="SBW12447.1"/>
    </source>
</evidence>
<dbReference type="AlphaFoldDB" id="A0A212KLB3"/>